<comment type="caution">
    <text evidence="2">The sequence shown here is derived from an EMBL/GenBank/DDBJ whole genome shotgun (WGS) entry which is preliminary data.</text>
</comment>
<keyword evidence="1" id="KW-0472">Membrane</keyword>
<proteinExistence type="predicted"/>
<evidence type="ECO:0000313" key="3">
    <source>
        <dbReference type="Proteomes" id="UP000666240"/>
    </source>
</evidence>
<protein>
    <submittedName>
        <fullName evidence="2">Uncharacterized protein</fullName>
    </submittedName>
</protein>
<sequence>MTALAAVLAYLASRAALLLSALAIAVEFSRGRGVSLTRRMLIVAAAWPLALGWLVAAAAWDLGSALRGRFRRAA</sequence>
<dbReference type="RefSeq" id="WP_209335921.1">
    <property type="nucleotide sequence ID" value="NZ_JAGIYY010000004.1"/>
</dbReference>
<name>A0A8J7R2W9_9HYPH</name>
<evidence type="ECO:0000256" key="1">
    <source>
        <dbReference type="SAM" id="Phobius"/>
    </source>
</evidence>
<dbReference type="AlphaFoldDB" id="A0A8J7R2W9"/>
<keyword evidence="3" id="KW-1185">Reference proteome</keyword>
<dbReference type="Proteomes" id="UP000666240">
    <property type="component" value="Unassembled WGS sequence"/>
</dbReference>
<keyword evidence="1" id="KW-1133">Transmembrane helix</keyword>
<reference evidence="2" key="1">
    <citation type="submission" date="2021-03" db="EMBL/GenBank/DDBJ databases">
        <title>Genome sequencing and assembly of Tianweitania sediminis.</title>
        <authorList>
            <person name="Chhetri G."/>
        </authorList>
    </citation>
    <scope>NUCLEOTIDE SEQUENCE</scope>
    <source>
        <strain evidence="2">Z8</strain>
    </source>
</reference>
<feature type="transmembrane region" description="Helical" evidence="1">
    <location>
        <begin position="41"/>
        <end position="62"/>
    </location>
</feature>
<dbReference type="EMBL" id="JAGIYY010000004">
    <property type="protein sequence ID" value="MBP0439903.1"/>
    <property type="molecule type" value="Genomic_DNA"/>
</dbReference>
<gene>
    <name evidence="2" type="ORF">J5Y06_14690</name>
</gene>
<organism evidence="2 3">
    <name type="scientific">Tianweitania sediminis</name>
    <dbReference type="NCBI Taxonomy" id="1502156"/>
    <lineage>
        <taxon>Bacteria</taxon>
        <taxon>Pseudomonadati</taxon>
        <taxon>Pseudomonadota</taxon>
        <taxon>Alphaproteobacteria</taxon>
        <taxon>Hyphomicrobiales</taxon>
        <taxon>Phyllobacteriaceae</taxon>
        <taxon>Tianweitania</taxon>
    </lineage>
</organism>
<evidence type="ECO:0000313" key="2">
    <source>
        <dbReference type="EMBL" id="MBP0439903.1"/>
    </source>
</evidence>
<keyword evidence="1" id="KW-0812">Transmembrane</keyword>
<accession>A0A8J7R2W9</accession>